<keyword evidence="2" id="KW-1185">Reference proteome</keyword>
<gene>
    <name evidence="1" type="ORF">LMG6000_05293</name>
</gene>
<evidence type="ECO:0000313" key="2">
    <source>
        <dbReference type="Proteomes" id="UP000494183"/>
    </source>
</evidence>
<name>A0A6S7F8J9_9BURK</name>
<reference evidence="1 2" key="1">
    <citation type="submission" date="2020-04" db="EMBL/GenBank/DDBJ databases">
        <authorList>
            <person name="De Canck E."/>
        </authorList>
    </citation>
    <scope>NUCLEOTIDE SEQUENCE [LARGE SCALE GENOMIC DNA]</scope>
    <source>
        <strain evidence="1 2">LMG 6000</strain>
    </source>
</reference>
<dbReference type="RefSeq" id="WP_175202182.1">
    <property type="nucleotide sequence ID" value="NZ_CADILH010000010.1"/>
</dbReference>
<accession>A0A6S7F8J9</accession>
<dbReference type="AlphaFoldDB" id="A0A6S7F8J9"/>
<dbReference type="EMBL" id="CADILH010000010">
    <property type="protein sequence ID" value="CAB3937270.1"/>
    <property type="molecule type" value="Genomic_DNA"/>
</dbReference>
<organism evidence="1 2">
    <name type="scientific">Achromobacter insolitus</name>
    <dbReference type="NCBI Taxonomy" id="217204"/>
    <lineage>
        <taxon>Bacteria</taxon>
        <taxon>Pseudomonadati</taxon>
        <taxon>Pseudomonadota</taxon>
        <taxon>Betaproteobacteria</taxon>
        <taxon>Burkholderiales</taxon>
        <taxon>Alcaligenaceae</taxon>
        <taxon>Achromobacter</taxon>
    </lineage>
</organism>
<evidence type="ECO:0000313" key="1">
    <source>
        <dbReference type="EMBL" id="CAB3937270.1"/>
    </source>
</evidence>
<proteinExistence type="predicted"/>
<protein>
    <submittedName>
        <fullName evidence="1">Uncharacterized protein</fullName>
    </submittedName>
</protein>
<sequence length="207" mass="22789">MVNDNEDGIPKFNTGSLSDICDSDKGRRLWVFLNSHDNKLRMKVASDLGRPALEAVSSLLLASFPDVFGDSYPHVNRFKQMAGAMTRQVMESEGYSDVRDNVPLDGAPFSRAAKYRDGNTVDFHVWRASTNSRNVGVTLQKSANKLPKLIDGEWLYWKAVTGSMSDHALHLSVAVGIKDVNEAIASLKTNGAYAADTDRLLRAGRLD</sequence>
<dbReference type="Proteomes" id="UP000494183">
    <property type="component" value="Unassembled WGS sequence"/>
</dbReference>